<organism evidence="2">
    <name type="scientific">Oscillatoriales cyanobacterium SpSt-418</name>
    <dbReference type="NCBI Taxonomy" id="2282169"/>
    <lineage>
        <taxon>Bacteria</taxon>
        <taxon>Bacillati</taxon>
        <taxon>Cyanobacteriota</taxon>
        <taxon>Cyanophyceae</taxon>
        <taxon>Oscillatoriophycideae</taxon>
        <taxon>Oscillatoriales</taxon>
    </lineage>
</organism>
<sequence length="420" mass="48364">MKDFKSFIEEVNSFLITTSGAPLTPEERIFLEASWDKITIKEAIAREEERSGQAYSYRQVANPLNLINFLRQTFDLEESESISKYNICEVLSRYDLVALAKAEKGARFYGRKQEISDLTELVKTKHLIVVYGAAGIGKSSLVRQVAQAMGWKTISLSLYTNPSQQDSLSILSQKMGVTSPFEAKGKNLIIMESAEALLRNTQSRSLLENDRTREWCDFFWKWIEYSHQNCLILISQRPFLDLQEFEDAQMSITQYKVEGLDFEAASQILQEYHLKDKNLWGELIRIHRANPQALHEIGELIASLHEGKISEWMLLQTVILPEPQIAYLNEIFTELTALQMEILKFLCQIEHDHSISYPQLRNQLHEKGASFSSVDQSFMDLKKRDLVLHEQGKVNLPLTIRKYIKQSRPCHSASTRLVPE</sequence>
<evidence type="ECO:0000313" key="2">
    <source>
        <dbReference type="EMBL" id="HFN00008.1"/>
    </source>
</evidence>
<dbReference type="Pfam" id="PF20703">
    <property type="entry name" value="nSTAND1"/>
    <property type="match status" value="1"/>
</dbReference>
<dbReference type="EMBL" id="DSRU01000282">
    <property type="protein sequence ID" value="HFN00008.1"/>
    <property type="molecule type" value="Genomic_DNA"/>
</dbReference>
<dbReference type="InterPro" id="IPR049052">
    <property type="entry name" value="nSTAND1"/>
</dbReference>
<dbReference type="Gene3D" id="3.40.50.300">
    <property type="entry name" value="P-loop containing nucleotide triphosphate hydrolases"/>
    <property type="match status" value="1"/>
</dbReference>
<dbReference type="SUPFAM" id="SSF52540">
    <property type="entry name" value="P-loop containing nucleoside triphosphate hydrolases"/>
    <property type="match status" value="1"/>
</dbReference>
<proteinExistence type="predicted"/>
<feature type="domain" description="Novel STAND NTPase 1" evidence="1">
    <location>
        <begin position="102"/>
        <end position="143"/>
    </location>
</feature>
<evidence type="ECO:0000259" key="1">
    <source>
        <dbReference type="Pfam" id="PF20703"/>
    </source>
</evidence>
<accession>A0A7C3KHF2</accession>
<dbReference type="AlphaFoldDB" id="A0A7C3KHF2"/>
<dbReference type="InterPro" id="IPR027417">
    <property type="entry name" value="P-loop_NTPase"/>
</dbReference>
<protein>
    <recommendedName>
        <fullName evidence="1">Novel STAND NTPase 1 domain-containing protein</fullName>
    </recommendedName>
</protein>
<name>A0A7C3KHF2_9CYAN</name>
<comment type="caution">
    <text evidence="2">The sequence shown here is derived from an EMBL/GenBank/DDBJ whole genome shotgun (WGS) entry which is preliminary data.</text>
</comment>
<reference evidence="2" key="1">
    <citation type="journal article" date="2020" name="mSystems">
        <title>Genome- and Community-Level Interaction Insights into Carbon Utilization and Element Cycling Functions of Hydrothermarchaeota in Hydrothermal Sediment.</title>
        <authorList>
            <person name="Zhou Z."/>
            <person name="Liu Y."/>
            <person name="Xu W."/>
            <person name="Pan J."/>
            <person name="Luo Z.H."/>
            <person name="Li M."/>
        </authorList>
    </citation>
    <scope>NUCLEOTIDE SEQUENCE [LARGE SCALE GENOMIC DNA]</scope>
    <source>
        <strain evidence="2">SpSt-418</strain>
    </source>
</reference>
<gene>
    <name evidence="2" type="ORF">ENR64_20065</name>
</gene>